<dbReference type="SUPFAM" id="SSF48208">
    <property type="entry name" value="Six-hairpin glycosidases"/>
    <property type="match status" value="1"/>
</dbReference>
<gene>
    <name evidence="2" type="ORF">AVDCRST_MAG88-4449</name>
</gene>
<dbReference type="AlphaFoldDB" id="A0A6J4VUX5"/>
<accession>A0A6J4VUX5</accession>
<feature type="domain" description="GH15-like" evidence="1">
    <location>
        <begin position="5"/>
        <end position="272"/>
    </location>
</feature>
<feature type="non-terminal residue" evidence="2">
    <location>
        <position position="1"/>
    </location>
</feature>
<name>A0A6J4VUX5_9BACT</name>
<keyword evidence="2" id="KW-0326">Glycosidase</keyword>
<proteinExistence type="predicted"/>
<dbReference type="PANTHER" id="PTHR31616:SF0">
    <property type="entry name" value="GLUCAN 1,4-ALPHA-GLUCOSIDASE"/>
    <property type="match status" value="1"/>
</dbReference>
<reference evidence="2" key="1">
    <citation type="submission" date="2020-02" db="EMBL/GenBank/DDBJ databases">
        <authorList>
            <person name="Meier V. D."/>
        </authorList>
    </citation>
    <scope>NUCLEOTIDE SEQUENCE</scope>
    <source>
        <strain evidence="2">AVDCRST_MAG88</strain>
    </source>
</reference>
<dbReference type="EC" id="3.2.1.3" evidence="2"/>
<evidence type="ECO:0000259" key="1">
    <source>
        <dbReference type="Pfam" id="PF00723"/>
    </source>
</evidence>
<dbReference type="GO" id="GO:0004339">
    <property type="term" value="F:glucan 1,4-alpha-glucosidase activity"/>
    <property type="evidence" value="ECO:0007669"/>
    <property type="project" value="UniProtKB-EC"/>
</dbReference>
<sequence>EDRIEESELAHLSGYRVSRPVRIGNAAYGQRQLDIYGEVLDCAYLFHKHGGVIAEELWVFLRAVVEHVCRVWTEPDQGIWEVRSGPAHFVYSKALCWVAVDRGITLARGCDLPADLDRWERVRDTIHEELLREGYNTEVGAFTQAYGQPHLDAAALALPLRKVIPATDPRMAATIDRVAAGLGRDGLLHRYAVDHVDDGVGGGEGYFLMCSFWLVECYALLGRTDEARALFERLLGHANDVGLYAEELDPDSGHHLGNFPQAFTHVALINAALSLERAAGASS</sequence>
<evidence type="ECO:0000313" key="2">
    <source>
        <dbReference type="EMBL" id="CAA9588815.1"/>
    </source>
</evidence>
<dbReference type="GO" id="GO:0005975">
    <property type="term" value="P:carbohydrate metabolic process"/>
    <property type="evidence" value="ECO:0007669"/>
    <property type="project" value="InterPro"/>
</dbReference>
<dbReference type="PANTHER" id="PTHR31616">
    <property type="entry name" value="TREHALASE"/>
    <property type="match status" value="1"/>
</dbReference>
<dbReference type="InterPro" id="IPR012341">
    <property type="entry name" value="6hp_glycosidase-like_sf"/>
</dbReference>
<dbReference type="InterPro" id="IPR008928">
    <property type="entry name" value="6-hairpin_glycosidase_sf"/>
</dbReference>
<dbReference type="Gene3D" id="1.50.10.10">
    <property type="match status" value="1"/>
</dbReference>
<dbReference type="EMBL" id="CADCWM010001129">
    <property type="protein sequence ID" value="CAA9588815.1"/>
    <property type="molecule type" value="Genomic_DNA"/>
</dbReference>
<dbReference type="InterPro" id="IPR011613">
    <property type="entry name" value="GH15-like"/>
</dbReference>
<dbReference type="Pfam" id="PF00723">
    <property type="entry name" value="Glyco_hydro_15"/>
    <property type="match status" value="1"/>
</dbReference>
<keyword evidence="2" id="KW-0378">Hydrolase</keyword>
<organism evidence="2">
    <name type="scientific">uncultured Thermomicrobiales bacterium</name>
    <dbReference type="NCBI Taxonomy" id="1645740"/>
    <lineage>
        <taxon>Bacteria</taxon>
        <taxon>Pseudomonadati</taxon>
        <taxon>Thermomicrobiota</taxon>
        <taxon>Thermomicrobia</taxon>
        <taxon>Thermomicrobiales</taxon>
        <taxon>environmental samples</taxon>
    </lineage>
</organism>
<protein>
    <submittedName>
        <fullName evidence="2">GH15</fullName>
        <ecNumber evidence="2">3.2.1.3</ecNumber>
    </submittedName>
</protein>